<dbReference type="InterPro" id="IPR005561">
    <property type="entry name" value="ANTAR"/>
</dbReference>
<dbReference type="InterPro" id="IPR013587">
    <property type="entry name" value="Nitrate/nitrite_sensing"/>
</dbReference>
<dbReference type="RefSeq" id="WP_189444610.1">
    <property type="nucleotide sequence ID" value="NZ_BMZI01000004.1"/>
</dbReference>
<proteinExistence type="predicted"/>
<dbReference type="SMART" id="SM01012">
    <property type="entry name" value="ANTAR"/>
    <property type="match status" value="1"/>
</dbReference>
<gene>
    <name evidence="3" type="ORF">GCM10009038_20790</name>
</gene>
<dbReference type="Gene3D" id="1.10.10.10">
    <property type="entry name" value="Winged helix-like DNA-binding domain superfamily/Winged helix DNA-binding domain"/>
    <property type="match status" value="1"/>
</dbReference>
<accession>A0ABQ3E2L4</accession>
<dbReference type="SUPFAM" id="SSF52172">
    <property type="entry name" value="CheY-like"/>
    <property type="match status" value="1"/>
</dbReference>
<dbReference type="InterPro" id="IPR011006">
    <property type="entry name" value="CheY-like_superfamily"/>
</dbReference>
<dbReference type="EMBL" id="BMZI01000004">
    <property type="protein sequence ID" value="GHB21745.1"/>
    <property type="molecule type" value="Genomic_DNA"/>
</dbReference>
<evidence type="ECO:0000256" key="1">
    <source>
        <dbReference type="SAM" id="Coils"/>
    </source>
</evidence>
<reference evidence="4" key="1">
    <citation type="journal article" date="2019" name="Int. J. Syst. Evol. Microbiol.">
        <title>The Global Catalogue of Microorganisms (GCM) 10K type strain sequencing project: providing services to taxonomists for standard genome sequencing and annotation.</title>
        <authorList>
            <consortium name="The Broad Institute Genomics Platform"/>
            <consortium name="The Broad Institute Genome Sequencing Center for Infectious Disease"/>
            <person name="Wu L."/>
            <person name="Ma J."/>
        </authorList>
    </citation>
    <scope>NUCLEOTIDE SEQUENCE [LARGE SCALE GENOMIC DNA]</scope>
    <source>
        <strain evidence="4">KCTC 32998</strain>
    </source>
</reference>
<dbReference type="InterPro" id="IPR036388">
    <property type="entry name" value="WH-like_DNA-bd_sf"/>
</dbReference>
<dbReference type="Pfam" id="PF03861">
    <property type="entry name" value="ANTAR"/>
    <property type="match status" value="1"/>
</dbReference>
<evidence type="ECO:0000313" key="4">
    <source>
        <dbReference type="Proteomes" id="UP000646745"/>
    </source>
</evidence>
<keyword evidence="1" id="KW-0175">Coiled coil</keyword>
<comment type="caution">
    <text evidence="3">The sequence shown here is derived from an EMBL/GenBank/DDBJ whole genome shotgun (WGS) entry which is preliminary data.</text>
</comment>
<sequence length="429" mass="48345">MIATEQLLRTAKRAEIEQLTRLADTAAIVGDLSRLVHALQRERGASSIYLGSHGQRFTEQRHQRIADSQGFETTLRQRLDAWISPIEEGAKPLADARLFKRIAAVWHGLDALPAIRAEIETQRLGADDATRLFNRVIANLLSVVFEAADTASDPDITRVLVCLFHFIQGKELAGQERACGALGFTLGTFDEAHRHTLQQLIDAQQRCFDTFAEFASPALLERWQAEVAPPIQEAVTHLRDLAIHDSPLPRKLDSPGEQWYAITTQRIDAMKTIENLIVDELQSGCRERTRQAEHDINDIARLRESLETESWAAPVNLLREPVTSQSAPQFATLTTNAIESRFDRSLIDLVQTQNARLQQISDELESTRKTLRDRKRIERAKGLLMEHQQLSEEQAYRLLRKTAMDQSKPLVEVAGSVIDLVAMLDRSAQ</sequence>
<keyword evidence="4" id="KW-1185">Reference proteome</keyword>
<name>A0ABQ3E2L4_9GAMM</name>
<evidence type="ECO:0000259" key="2">
    <source>
        <dbReference type="PROSITE" id="PS50921"/>
    </source>
</evidence>
<evidence type="ECO:0000313" key="3">
    <source>
        <dbReference type="EMBL" id="GHB21745.1"/>
    </source>
</evidence>
<dbReference type="PROSITE" id="PS50921">
    <property type="entry name" value="ANTAR"/>
    <property type="match status" value="1"/>
</dbReference>
<dbReference type="Pfam" id="PF08376">
    <property type="entry name" value="NIT"/>
    <property type="match status" value="1"/>
</dbReference>
<feature type="domain" description="ANTAR" evidence="2">
    <location>
        <begin position="357"/>
        <end position="418"/>
    </location>
</feature>
<protein>
    <submittedName>
        <fullName evidence="3">Transcriptional regulator</fullName>
    </submittedName>
</protein>
<organism evidence="3 4">
    <name type="scientific">Salinicola rhizosphaerae</name>
    <dbReference type="NCBI Taxonomy" id="1443141"/>
    <lineage>
        <taxon>Bacteria</taxon>
        <taxon>Pseudomonadati</taxon>
        <taxon>Pseudomonadota</taxon>
        <taxon>Gammaproteobacteria</taxon>
        <taxon>Oceanospirillales</taxon>
        <taxon>Halomonadaceae</taxon>
        <taxon>Salinicola</taxon>
    </lineage>
</organism>
<dbReference type="Proteomes" id="UP000646745">
    <property type="component" value="Unassembled WGS sequence"/>
</dbReference>
<feature type="coiled-coil region" evidence="1">
    <location>
        <begin position="347"/>
        <end position="374"/>
    </location>
</feature>